<feature type="region of interest" description="Disordered" evidence="1">
    <location>
        <begin position="21"/>
        <end position="63"/>
    </location>
</feature>
<reference evidence="3" key="1">
    <citation type="journal article" date="2020" name="Stud. Mycol.">
        <title>101 Dothideomycetes genomes: a test case for predicting lifestyles and emergence of pathogens.</title>
        <authorList>
            <person name="Haridas S."/>
            <person name="Albert R."/>
            <person name="Binder M."/>
            <person name="Bloem J."/>
            <person name="Labutti K."/>
            <person name="Salamov A."/>
            <person name="Andreopoulos B."/>
            <person name="Baker S."/>
            <person name="Barry K."/>
            <person name="Bills G."/>
            <person name="Bluhm B."/>
            <person name="Cannon C."/>
            <person name="Castanera R."/>
            <person name="Culley D."/>
            <person name="Daum C."/>
            <person name="Ezra D."/>
            <person name="Gonzalez J."/>
            <person name="Henrissat B."/>
            <person name="Kuo A."/>
            <person name="Liang C."/>
            <person name="Lipzen A."/>
            <person name="Lutzoni F."/>
            <person name="Magnuson J."/>
            <person name="Mondo S."/>
            <person name="Nolan M."/>
            <person name="Ohm R."/>
            <person name="Pangilinan J."/>
            <person name="Park H.-J."/>
            <person name="Ramirez L."/>
            <person name="Alfaro M."/>
            <person name="Sun H."/>
            <person name="Tritt A."/>
            <person name="Yoshinaga Y."/>
            <person name="Zwiers L.-H."/>
            <person name="Turgeon B."/>
            <person name="Goodwin S."/>
            <person name="Spatafora J."/>
            <person name="Crous P."/>
            <person name="Grigoriev I."/>
        </authorList>
    </citation>
    <scope>NUCLEOTIDE SEQUENCE</scope>
    <source>
        <strain evidence="3">CBS 122368</strain>
    </source>
</reference>
<feature type="domain" description="F-box" evidence="2">
    <location>
        <begin position="69"/>
        <end position="125"/>
    </location>
</feature>
<dbReference type="GeneID" id="54574490"/>
<dbReference type="PROSITE" id="PS50181">
    <property type="entry name" value="FBOX"/>
    <property type="match status" value="1"/>
</dbReference>
<dbReference type="AlphaFoldDB" id="A0A6A6INT7"/>
<dbReference type="EMBL" id="ML987192">
    <property type="protein sequence ID" value="KAF2252195.1"/>
    <property type="molecule type" value="Genomic_DNA"/>
</dbReference>
<dbReference type="Proteomes" id="UP000800094">
    <property type="component" value="Unassembled WGS sequence"/>
</dbReference>
<dbReference type="SMART" id="SM00256">
    <property type="entry name" value="FBOX"/>
    <property type="match status" value="1"/>
</dbReference>
<dbReference type="RefSeq" id="XP_033687199.1">
    <property type="nucleotide sequence ID" value="XM_033821160.1"/>
</dbReference>
<evidence type="ECO:0000259" key="2">
    <source>
        <dbReference type="PROSITE" id="PS50181"/>
    </source>
</evidence>
<organism evidence="3 4">
    <name type="scientific">Trematosphaeria pertusa</name>
    <dbReference type="NCBI Taxonomy" id="390896"/>
    <lineage>
        <taxon>Eukaryota</taxon>
        <taxon>Fungi</taxon>
        <taxon>Dikarya</taxon>
        <taxon>Ascomycota</taxon>
        <taxon>Pezizomycotina</taxon>
        <taxon>Dothideomycetes</taxon>
        <taxon>Pleosporomycetidae</taxon>
        <taxon>Pleosporales</taxon>
        <taxon>Massarineae</taxon>
        <taxon>Trematosphaeriaceae</taxon>
        <taxon>Trematosphaeria</taxon>
    </lineage>
</organism>
<evidence type="ECO:0000313" key="3">
    <source>
        <dbReference type="EMBL" id="KAF2252195.1"/>
    </source>
</evidence>
<evidence type="ECO:0000256" key="1">
    <source>
        <dbReference type="SAM" id="MobiDB-lite"/>
    </source>
</evidence>
<proteinExistence type="predicted"/>
<dbReference type="OrthoDB" id="3766406at2759"/>
<sequence length="420" mass="48106">MRLYMIHIPCQSHRGCTYHKHWQPPSSNGAPDENRTSINTTPARLTQDGTISSNEIPRPKEGSLACSKPAAIQHLPAELLLSILVYLPPLDKTSLALTCRALAFILGSHVSEVASKAKGASWRQHDEFLDLLQRDLDDEKYWRCRDCLTFHLRSRPPPEQKPKPLLAQRLSLRGFFNCGKSPEEADLRLGILGDPLYVLRFNLIRAVMDRHFLGAPHGVCLNSMKCSGTRVFPVFGISNMVLRYDVTPKIVLDRLLLRATYTFSPQRTMYVQNMRVHEISVNGFLDTISFMFCGHQHVRNMTQVHDLKDRTLRCSYCPTQHILTMPTHDTVCFRVYQNLGSGRSPLDARWKHFVQPWGKGTKQYPWGGEDVMEAFERILCSTREEFERQLQKSDGLGNWYDPALKRRTYKTLPKSVARAL</sequence>
<gene>
    <name evidence="3" type="ORF">BU26DRAFT_252657</name>
</gene>
<dbReference type="SUPFAM" id="SSF81383">
    <property type="entry name" value="F-box domain"/>
    <property type="match status" value="1"/>
</dbReference>
<protein>
    <recommendedName>
        <fullName evidence="2">F-box domain-containing protein</fullName>
    </recommendedName>
</protein>
<dbReference type="InterPro" id="IPR036047">
    <property type="entry name" value="F-box-like_dom_sf"/>
</dbReference>
<name>A0A6A6INT7_9PLEO</name>
<evidence type="ECO:0000313" key="4">
    <source>
        <dbReference type="Proteomes" id="UP000800094"/>
    </source>
</evidence>
<dbReference type="CDD" id="cd09917">
    <property type="entry name" value="F-box_SF"/>
    <property type="match status" value="1"/>
</dbReference>
<dbReference type="Pfam" id="PF12937">
    <property type="entry name" value="F-box-like"/>
    <property type="match status" value="1"/>
</dbReference>
<keyword evidence="4" id="KW-1185">Reference proteome</keyword>
<feature type="compositionally biased region" description="Polar residues" evidence="1">
    <location>
        <begin position="36"/>
        <end position="55"/>
    </location>
</feature>
<dbReference type="InterPro" id="IPR001810">
    <property type="entry name" value="F-box_dom"/>
</dbReference>
<accession>A0A6A6INT7</accession>